<feature type="transmembrane region" description="Helical" evidence="6">
    <location>
        <begin position="459"/>
        <end position="476"/>
    </location>
</feature>
<dbReference type="Pfam" id="PF02683">
    <property type="entry name" value="DsbD_TM"/>
    <property type="match status" value="1"/>
</dbReference>
<feature type="transmembrane region" description="Helical" evidence="6">
    <location>
        <begin position="508"/>
        <end position="524"/>
    </location>
</feature>
<dbReference type="GO" id="GO:0015035">
    <property type="term" value="F:protein-disulfide reductase activity"/>
    <property type="evidence" value="ECO:0007669"/>
    <property type="project" value="TreeGrafter"/>
</dbReference>
<dbReference type="Pfam" id="PF11412">
    <property type="entry name" value="DsbD_N"/>
    <property type="match status" value="1"/>
</dbReference>
<evidence type="ECO:0000256" key="4">
    <source>
        <dbReference type="ARBA" id="ARBA00022989"/>
    </source>
</evidence>
<feature type="transmembrane region" description="Helical" evidence="6">
    <location>
        <begin position="482"/>
        <end position="501"/>
    </location>
</feature>
<dbReference type="EMBL" id="SHBE01000002">
    <property type="protein sequence ID" value="RZO26795.1"/>
    <property type="molecule type" value="Genomic_DNA"/>
</dbReference>
<comment type="subcellular location">
    <subcellularLocation>
        <location evidence="1">Membrane</location>
        <topology evidence="1">Multi-pass membrane protein</topology>
    </subcellularLocation>
</comment>
<feature type="transmembrane region" description="Helical" evidence="6">
    <location>
        <begin position="385"/>
        <end position="410"/>
    </location>
</feature>
<gene>
    <name evidence="9" type="ORF">EVA92_01165</name>
</gene>
<dbReference type="GO" id="GO:0016020">
    <property type="term" value="C:membrane"/>
    <property type="evidence" value="ECO:0007669"/>
    <property type="project" value="UniProtKB-SubCell"/>
</dbReference>
<keyword evidence="4 6" id="KW-1133">Transmembrane helix</keyword>
<feature type="transmembrane region" description="Helical" evidence="6">
    <location>
        <begin position="343"/>
        <end position="365"/>
    </location>
</feature>
<evidence type="ECO:0000256" key="3">
    <source>
        <dbReference type="ARBA" id="ARBA00022748"/>
    </source>
</evidence>
<accession>A0A520N019</accession>
<dbReference type="InterPro" id="IPR036249">
    <property type="entry name" value="Thioredoxin-like_sf"/>
</dbReference>
<evidence type="ECO:0000313" key="10">
    <source>
        <dbReference type="Proteomes" id="UP000315825"/>
    </source>
</evidence>
<proteinExistence type="predicted"/>
<feature type="transmembrane region" description="Helical" evidence="6">
    <location>
        <begin position="416"/>
        <end position="439"/>
    </location>
</feature>
<protein>
    <submittedName>
        <fullName evidence="9">Cytochrome C biogenesis protein</fullName>
    </submittedName>
</protein>
<keyword evidence="2 6" id="KW-0812">Transmembrane</keyword>
<dbReference type="PANTHER" id="PTHR32234:SF3">
    <property type="entry name" value="SUPPRESSION OF COPPER SENSITIVITY PROTEIN"/>
    <property type="match status" value="1"/>
</dbReference>
<dbReference type="InterPro" id="IPR003834">
    <property type="entry name" value="Cyt_c_assmbl_TM_dom"/>
</dbReference>
<evidence type="ECO:0000313" key="9">
    <source>
        <dbReference type="EMBL" id="RZO26795.1"/>
    </source>
</evidence>
<evidence type="ECO:0000256" key="5">
    <source>
        <dbReference type="ARBA" id="ARBA00023136"/>
    </source>
</evidence>
<dbReference type="SUPFAM" id="SSF52833">
    <property type="entry name" value="Thioredoxin-like"/>
    <property type="match status" value="1"/>
</dbReference>
<dbReference type="Gene3D" id="3.40.30.10">
    <property type="entry name" value="Glutaredoxin"/>
    <property type="match status" value="1"/>
</dbReference>
<dbReference type="AlphaFoldDB" id="A0A520N019"/>
<name>A0A520N019_9GAMM</name>
<dbReference type="PANTHER" id="PTHR32234">
    <property type="entry name" value="THIOL:DISULFIDE INTERCHANGE PROTEIN DSBD"/>
    <property type="match status" value="1"/>
</dbReference>
<comment type="caution">
    <text evidence="9">The sequence shown here is derived from an EMBL/GenBank/DDBJ whole genome shotgun (WGS) entry which is preliminary data.</text>
</comment>
<dbReference type="GO" id="GO:0045454">
    <property type="term" value="P:cell redox homeostasis"/>
    <property type="evidence" value="ECO:0007669"/>
    <property type="project" value="TreeGrafter"/>
</dbReference>
<dbReference type="Pfam" id="PF13899">
    <property type="entry name" value="Thioredoxin_7"/>
    <property type="match status" value="1"/>
</dbReference>
<evidence type="ECO:0000256" key="2">
    <source>
        <dbReference type="ARBA" id="ARBA00022692"/>
    </source>
</evidence>
<sequence>MKFLTSFLLVFSILASTEIVKTDHAEISIIGKNNIISKTGTIDLGYKFKFTSGWHTYWINPGDSGGPPTFNINKTNGWIVGENFWPGPTKIEYPPLMTYGYVDEVVFPFTVDIKNLDDKASSIEVKFLVCDEICVPEKAELNLVMKNGIINIDEEPQLLMEWMKKLPIRGPPDLTISFANNQALLNSQFLNEDSYFFPINDEIIDFSDEQSFKNSTLELNFLDEFNGNISGVIVSGENYYSVDETLTLKSSVEIKTIGLLAAVFFAFMGGLILNLMPCVLPVIALKGLSLVKSSNESNSSVSLNASFYVFGVVATFMAIAIILVSLKNAGEVIGWGYQLQSPFIVTILATLIFAIGIYMVTNFSLGSSFSKLEKFTYGTGPFNSFLTGTLAVIVASPCTAPFMGAALGFALIQPDIFSYLVFLFLALGFALPYFLIALFPSLVNFIPKPGKWMETLKQFFGFMMFAAAIWLLWVLANQVDVNSILFLLIGWFLVAFSSWLVISKIRHATIFAGLIILIWGYYLVNWDFKTTEINNDSVSQSWSLEKENQLRSNGESYFVNYTAAWCITCKVNEAVAFSDNVFEMFDEKNITYLKADWTNRDATIAKQIEVYNRSGIPLYIYWNKRLDEPMVLNEILTEGYLMEVINEN</sequence>
<organism evidence="9 10">
    <name type="scientific">SAR86 cluster bacterium</name>
    <dbReference type="NCBI Taxonomy" id="2030880"/>
    <lineage>
        <taxon>Bacteria</taxon>
        <taxon>Pseudomonadati</taxon>
        <taxon>Pseudomonadota</taxon>
        <taxon>Gammaproteobacteria</taxon>
        <taxon>SAR86 cluster</taxon>
    </lineage>
</organism>
<keyword evidence="5 6" id="KW-0472">Membrane</keyword>
<evidence type="ECO:0000259" key="8">
    <source>
        <dbReference type="Pfam" id="PF11412"/>
    </source>
</evidence>
<dbReference type="InterPro" id="IPR028250">
    <property type="entry name" value="DsbDN"/>
</dbReference>
<evidence type="ECO:0000259" key="7">
    <source>
        <dbReference type="Pfam" id="PF02683"/>
    </source>
</evidence>
<dbReference type="Proteomes" id="UP000315825">
    <property type="component" value="Unassembled WGS sequence"/>
</dbReference>
<feature type="domain" description="Thiol:disulfide interchange protein DsbD N-terminal" evidence="8">
    <location>
        <begin position="38"/>
        <end position="143"/>
    </location>
</feature>
<keyword evidence="3" id="KW-0201">Cytochrome c-type biogenesis</keyword>
<feature type="transmembrane region" description="Helical" evidence="6">
    <location>
        <begin position="305"/>
        <end position="323"/>
    </location>
</feature>
<feature type="domain" description="Cytochrome C biogenesis protein transmembrane" evidence="7">
    <location>
        <begin position="262"/>
        <end position="472"/>
    </location>
</feature>
<dbReference type="GO" id="GO:0017004">
    <property type="term" value="P:cytochrome complex assembly"/>
    <property type="evidence" value="ECO:0007669"/>
    <property type="project" value="UniProtKB-KW"/>
</dbReference>
<reference evidence="9 10" key="1">
    <citation type="submission" date="2019-02" db="EMBL/GenBank/DDBJ databases">
        <title>Prokaryotic population dynamics and viral predation in marine succession experiment using metagenomics: the confinement effect.</title>
        <authorList>
            <person name="Haro-Moreno J.M."/>
            <person name="Rodriguez-Valera F."/>
            <person name="Lopez-Perez M."/>
        </authorList>
    </citation>
    <scope>NUCLEOTIDE SEQUENCE [LARGE SCALE GENOMIC DNA]</scope>
    <source>
        <strain evidence="9">MED-G159</strain>
    </source>
</reference>
<evidence type="ECO:0000256" key="6">
    <source>
        <dbReference type="SAM" id="Phobius"/>
    </source>
</evidence>
<feature type="transmembrane region" description="Helical" evidence="6">
    <location>
        <begin position="257"/>
        <end position="284"/>
    </location>
</feature>
<evidence type="ECO:0000256" key="1">
    <source>
        <dbReference type="ARBA" id="ARBA00004141"/>
    </source>
</evidence>